<dbReference type="PANTHER" id="PTHR36204:SF1">
    <property type="entry name" value="N-ACETYLMANNOSAMINE-6-PHOSPHATE 2-EPIMERASE-RELATED"/>
    <property type="match status" value="1"/>
</dbReference>
<comment type="catalytic activity">
    <reaction evidence="1 6">
        <text>an N-acyl-D-glucosamine 6-phosphate = an N-acyl-D-mannosamine 6-phosphate</text>
        <dbReference type="Rhea" id="RHEA:23932"/>
        <dbReference type="ChEBI" id="CHEBI:57599"/>
        <dbReference type="ChEBI" id="CHEBI:57666"/>
        <dbReference type="EC" id="5.1.3.9"/>
    </reaction>
</comment>
<comment type="function">
    <text evidence="2 6">Converts N-acetylmannosamine-6-phosphate (ManNAc-6-P) to N-acetylglucosamine-6-phosphate (GlcNAc-6-P).</text>
</comment>
<evidence type="ECO:0000256" key="1">
    <source>
        <dbReference type="ARBA" id="ARBA00000056"/>
    </source>
</evidence>
<gene>
    <name evidence="6" type="primary">nanE</name>
    <name evidence="7" type="ORF">AVDCRST_MAG43-1719</name>
</gene>
<dbReference type="PANTHER" id="PTHR36204">
    <property type="entry name" value="N-ACETYLMANNOSAMINE-6-PHOSPHATE 2-EPIMERASE-RELATED"/>
    <property type="match status" value="1"/>
</dbReference>
<evidence type="ECO:0000256" key="4">
    <source>
        <dbReference type="ARBA" id="ARBA00023235"/>
    </source>
</evidence>
<dbReference type="UniPathway" id="UPA00629">
    <property type="reaction ID" value="UER00682"/>
</dbReference>
<dbReference type="SUPFAM" id="SSF51366">
    <property type="entry name" value="Ribulose-phoshate binding barrel"/>
    <property type="match status" value="1"/>
</dbReference>
<keyword evidence="5 6" id="KW-0119">Carbohydrate metabolism</keyword>
<name>A0A6J4URG2_9BACT</name>
<dbReference type="InterPro" id="IPR013785">
    <property type="entry name" value="Aldolase_TIM"/>
</dbReference>
<dbReference type="GO" id="GO:0005829">
    <property type="term" value="C:cytosol"/>
    <property type="evidence" value="ECO:0007669"/>
    <property type="project" value="TreeGrafter"/>
</dbReference>
<dbReference type="CDD" id="cd04729">
    <property type="entry name" value="NanE"/>
    <property type="match status" value="1"/>
</dbReference>
<dbReference type="InterPro" id="IPR007260">
    <property type="entry name" value="NanE"/>
</dbReference>
<proteinExistence type="inferred from homology"/>
<dbReference type="EC" id="5.1.3.9" evidence="6"/>
<dbReference type="NCBIfam" id="NF002231">
    <property type="entry name" value="PRK01130.1"/>
    <property type="match status" value="1"/>
</dbReference>
<sequence>MPARDRSLPGRDPIKARLDQLDGGLIVSCQARPGNPLHGPEPIALLARAAELGGARGLRIESARDITAVQRVSTLPIIGIRKTESADSPVVITPTRGSAREILATGVDLVALDATDRPRPGGEALRDVVREIHRHGAVALGDLATIDDLGPAVRAGVDAVGTTLSGYTAESPASTDPDFDLLRSLVKHAPVPVFAEGRFWTPDQVVEAFALGASFVVVGTAITNPMAIASRFTAAIDRFTHPER</sequence>
<dbReference type="InterPro" id="IPR011060">
    <property type="entry name" value="RibuloseP-bd_barrel"/>
</dbReference>
<protein>
    <recommendedName>
        <fullName evidence="6">Putative N-acetylmannosamine-6-phosphate 2-epimerase</fullName>
        <ecNumber evidence="6">5.1.3.9</ecNumber>
    </recommendedName>
    <alternativeName>
        <fullName evidence="6">ManNAc-6-P epimerase</fullName>
    </alternativeName>
</protein>
<dbReference type="HAMAP" id="MF_01235">
    <property type="entry name" value="ManNAc6P_epimer"/>
    <property type="match status" value="1"/>
</dbReference>
<dbReference type="EMBL" id="CADCWI010000090">
    <property type="protein sequence ID" value="CAA9558695.1"/>
    <property type="molecule type" value="Genomic_DNA"/>
</dbReference>
<dbReference type="GO" id="GO:0006053">
    <property type="term" value="P:N-acetylmannosamine catabolic process"/>
    <property type="evidence" value="ECO:0007669"/>
    <property type="project" value="TreeGrafter"/>
</dbReference>
<evidence type="ECO:0000313" key="7">
    <source>
        <dbReference type="EMBL" id="CAA9558695.1"/>
    </source>
</evidence>
<evidence type="ECO:0000256" key="5">
    <source>
        <dbReference type="ARBA" id="ARBA00023277"/>
    </source>
</evidence>
<dbReference type="GO" id="GO:0019262">
    <property type="term" value="P:N-acetylneuraminate catabolic process"/>
    <property type="evidence" value="ECO:0007669"/>
    <property type="project" value="UniProtKB-UniRule"/>
</dbReference>
<organism evidence="7">
    <name type="scientific">uncultured Thermomicrobiales bacterium</name>
    <dbReference type="NCBI Taxonomy" id="1645740"/>
    <lineage>
        <taxon>Bacteria</taxon>
        <taxon>Pseudomonadati</taxon>
        <taxon>Thermomicrobiota</taxon>
        <taxon>Thermomicrobia</taxon>
        <taxon>Thermomicrobiales</taxon>
        <taxon>environmental samples</taxon>
    </lineage>
</organism>
<dbReference type="Gene3D" id="3.20.20.70">
    <property type="entry name" value="Aldolase class I"/>
    <property type="match status" value="1"/>
</dbReference>
<dbReference type="GO" id="GO:0005975">
    <property type="term" value="P:carbohydrate metabolic process"/>
    <property type="evidence" value="ECO:0007669"/>
    <property type="project" value="UniProtKB-UniRule"/>
</dbReference>
<evidence type="ECO:0000256" key="3">
    <source>
        <dbReference type="ARBA" id="ARBA00005081"/>
    </source>
</evidence>
<dbReference type="AlphaFoldDB" id="A0A6J4URG2"/>
<comment type="similarity">
    <text evidence="6">Belongs to the NanE family.</text>
</comment>
<dbReference type="GO" id="GO:0047465">
    <property type="term" value="F:N-acylglucosamine-6-phosphate 2-epimerase activity"/>
    <property type="evidence" value="ECO:0007669"/>
    <property type="project" value="UniProtKB-EC"/>
</dbReference>
<keyword evidence="4 6" id="KW-0413">Isomerase</keyword>
<accession>A0A6J4URG2</accession>
<evidence type="ECO:0000256" key="6">
    <source>
        <dbReference type="HAMAP-Rule" id="MF_01235"/>
    </source>
</evidence>
<comment type="pathway">
    <text evidence="3 6">Amino-sugar metabolism; N-acetylneuraminate degradation; D-fructose 6-phosphate from N-acetylneuraminate: step 3/5.</text>
</comment>
<dbReference type="Pfam" id="PF04131">
    <property type="entry name" value="NanE"/>
    <property type="match status" value="1"/>
</dbReference>
<reference evidence="7" key="1">
    <citation type="submission" date="2020-02" db="EMBL/GenBank/DDBJ databases">
        <authorList>
            <person name="Meier V. D."/>
        </authorList>
    </citation>
    <scope>NUCLEOTIDE SEQUENCE</scope>
    <source>
        <strain evidence="7">AVDCRST_MAG43</strain>
    </source>
</reference>
<evidence type="ECO:0000256" key="2">
    <source>
        <dbReference type="ARBA" id="ARBA00002147"/>
    </source>
</evidence>